<keyword evidence="4 7" id="KW-0812">Transmembrane</keyword>
<dbReference type="InterPro" id="IPR047692">
    <property type="entry name" value="T4P_ComGB"/>
</dbReference>
<evidence type="ECO:0000313" key="10">
    <source>
        <dbReference type="Proteomes" id="UP001597214"/>
    </source>
</evidence>
<protein>
    <submittedName>
        <fullName evidence="9">Competence type IV pilus assembly protein ComGB</fullName>
    </submittedName>
</protein>
<proteinExistence type="inferred from homology"/>
<keyword evidence="3" id="KW-1003">Cell membrane</keyword>
<gene>
    <name evidence="9" type="primary">comGB</name>
    <name evidence="9" type="ORF">ACFSCX_08115</name>
</gene>
<reference evidence="10" key="1">
    <citation type="journal article" date="2019" name="Int. J. Syst. Evol. Microbiol.">
        <title>The Global Catalogue of Microorganisms (GCM) 10K type strain sequencing project: providing services to taxonomists for standard genome sequencing and annotation.</title>
        <authorList>
            <consortium name="The Broad Institute Genomics Platform"/>
            <consortium name="The Broad Institute Genome Sequencing Center for Infectious Disease"/>
            <person name="Wu L."/>
            <person name="Ma J."/>
        </authorList>
    </citation>
    <scope>NUCLEOTIDE SEQUENCE [LARGE SCALE GENOMIC DNA]</scope>
    <source>
        <strain evidence="10">CCUG 49339</strain>
    </source>
</reference>
<evidence type="ECO:0000256" key="5">
    <source>
        <dbReference type="ARBA" id="ARBA00022989"/>
    </source>
</evidence>
<dbReference type="RefSeq" id="WP_377927690.1">
    <property type="nucleotide sequence ID" value="NZ_JBHUEM010000009.1"/>
</dbReference>
<evidence type="ECO:0000256" key="1">
    <source>
        <dbReference type="ARBA" id="ARBA00004651"/>
    </source>
</evidence>
<evidence type="ECO:0000256" key="6">
    <source>
        <dbReference type="ARBA" id="ARBA00023136"/>
    </source>
</evidence>
<name>A0ABW4LMY6_9BACI</name>
<feature type="transmembrane region" description="Helical" evidence="7">
    <location>
        <begin position="118"/>
        <end position="140"/>
    </location>
</feature>
<evidence type="ECO:0000259" key="8">
    <source>
        <dbReference type="Pfam" id="PF00482"/>
    </source>
</evidence>
<evidence type="ECO:0000256" key="3">
    <source>
        <dbReference type="ARBA" id="ARBA00022475"/>
    </source>
</evidence>
<dbReference type="InterPro" id="IPR042094">
    <property type="entry name" value="T2SS_GspF_sf"/>
</dbReference>
<dbReference type="Gene3D" id="1.20.81.30">
    <property type="entry name" value="Type II secretion system (T2SS), domain F"/>
    <property type="match status" value="2"/>
</dbReference>
<keyword evidence="5 7" id="KW-1133">Transmembrane helix</keyword>
<feature type="domain" description="Type II secretion system protein GspF" evidence="8">
    <location>
        <begin position="18"/>
        <end position="137"/>
    </location>
</feature>
<dbReference type="PANTHER" id="PTHR30012:SF0">
    <property type="entry name" value="TYPE II SECRETION SYSTEM PROTEIN F-RELATED"/>
    <property type="match status" value="1"/>
</dbReference>
<dbReference type="EMBL" id="JBHUEM010000009">
    <property type="protein sequence ID" value="MFD1736529.1"/>
    <property type="molecule type" value="Genomic_DNA"/>
</dbReference>
<sequence length="345" mass="40432">MRKRLRAKWKLEDQAKLLKQLSTLLERGYPLLEGLMFLTLHLPPLKRRQIDQAIKGMRDGATFHEVLVRLSFHRDILGYLYFAENHGNISFALKEASELLEHKVIYQKQLLKIMQYPIILICITFFLLTISNLFLFPQFLRMFESMNIPETPLLGLILGIVKWFPILTIFSAILLGILFILFWLQFKKTPLTKRIQWLSTLPLYGPIISMFYSQYFAIQLSQLIKGGLSIYESLTVFEKQQHFLLFQIEASQMKAELTNGEALPEIIRNRVYFEEELSKSIEFGVKNGDLSRELFFYSKLSFQKLQSFLQRRMAVVQPLVFLLIGSFIMLLYLAIMQPIFKLLQG</sequence>
<accession>A0ABW4LMY6</accession>
<evidence type="ECO:0000256" key="2">
    <source>
        <dbReference type="ARBA" id="ARBA00005745"/>
    </source>
</evidence>
<feature type="domain" description="Type II secretion system protein GspF" evidence="8">
    <location>
        <begin position="216"/>
        <end position="338"/>
    </location>
</feature>
<comment type="subcellular location">
    <subcellularLocation>
        <location evidence="1">Cell membrane</location>
        <topology evidence="1">Multi-pass membrane protein</topology>
    </subcellularLocation>
</comment>
<dbReference type="InterPro" id="IPR018076">
    <property type="entry name" value="T2SS_GspF_dom"/>
</dbReference>
<comment type="caution">
    <text evidence="9">The sequence shown here is derived from an EMBL/GenBank/DDBJ whole genome shotgun (WGS) entry which is preliminary data.</text>
</comment>
<dbReference type="Pfam" id="PF00482">
    <property type="entry name" value="T2SSF"/>
    <property type="match status" value="2"/>
</dbReference>
<comment type="similarity">
    <text evidence="2">Belongs to the GSP F family.</text>
</comment>
<keyword evidence="6 7" id="KW-0472">Membrane</keyword>
<organism evidence="9 10">
    <name type="scientific">Bacillus salitolerans</name>
    <dbReference type="NCBI Taxonomy" id="1437434"/>
    <lineage>
        <taxon>Bacteria</taxon>
        <taxon>Bacillati</taxon>
        <taxon>Bacillota</taxon>
        <taxon>Bacilli</taxon>
        <taxon>Bacillales</taxon>
        <taxon>Bacillaceae</taxon>
        <taxon>Bacillus</taxon>
    </lineage>
</organism>
<dbReference type="PRINTS" id="PR00812">
    <property type="entry name" value="BCTERIALGSPF"/>
</dbReference>
<evidence type="ECO:0000256" key="7">
    <source>
        <dbReference type="SAM" id="Phobius"/>
    </source>
</evidence>
<keyword evidence="10" id="KW-1185">Reference proteome</keyword>
<dbReference type="PANTHER" id="PTHR30012">
    <property type="entry name" value="GENERAL SECRETION PATHWAY PROTEIN"/>
    <property type="match status" value="1"/>
</dbReference>
<feature type="transmembrane region" description="Helical" evidence="7">
    <location>
        <begin position="160"/>
        <end position="184"/>
    </location>
</feature>
<evidence type="ECO:0000256" key="4">
    <source>
        <dbReference type="ARBA" id="ARBA00022692"/>
    </source>
</evidence>
<evidence type="ECO:0000313" key="9">
    <source>
        <dbReference type="EMBL" id="MFD1736529.1"/>
    </source>
</evidence>
<dbReference type="Proteomes" id="UP001597214">
    <property type="component" value="Unassembled WGS sequence"/>
</dbReference>
<dbReference type="NCBIfam" id="NF041012">
    <property type="entry name" value="T4P_ComGB"/>
    <property type="match status" value="1"/>
</dbReference>
<feature type="transmembrane region" description="Helical" evidence="7">
    <location>
        <begin position="314"/>
        <end position="335"/>
    </location>
</feature>
<dbReference type="InterPro" id="IPR003004">
    <property type="entry name" value="GspF/PilC"/>
</dbReference>